<evidence type="ECO:0000313" key="3">
    <source>
        <dbReference type="Proteomes" id="UP000192140"/>
    </source>
</evidence>
<dbReference type="EMBL" id="FCNP01000049">
    <property type="protein sequence ID" value="CVI63203.1"/>
    <property type="molecule type" value="Genomic_DNA"/>
</dbReference>
<dbReference type="AlphaFoldDB" id="A0A1S7U8L2"/>
<comment type="caution">
    <text evidence="2">The sequence shown here is derived from an EMBL/GenBank/DDBJ whole genome shotgun (WGS) entry which is preliminary data.</text>
</comment>
<gene>
    <name evidence="2" type="ORF">AGR7A_pAt20137</name>
</gene>
<sequence>MTGYPGYRRAGNGPGIRYHHGAWASTKRTSAAGVLIVRFEMRIIQPDVETFAQEGHQVKES</sequence>
<organism evidence="2 3">
    <name type="scientific">Agrobacterium deltaense NCPPB 1641</name>
    <dbReference type="NCBI Taxonomy" id="1183425"/>
    <lineage>
        <taxon>Bacteria</taxon>
        <taxon>Pseudomonadati</taxon>
        <taxon>Pseudomonadota</taxon>
        <taxon>Alphaproteobacteria</taxon>
        <taxon>Hyphomicrobiales</taxon>
        <taxon>Rhizobiaceae</taxon>
        <taxon>Rhizobium/Agrobacterium group</taxon>
        <taxon>Agrobacterium</taxon>
    </lineage>
</organism>
<evidence type="ECO:0000313" key="2">
    <source>
        <dbReference type="EMBL" id="CVI63203.1"/>
    </source>
</evidence>
<evidence type="ECO:0000256" key="1">
    <source>
        <dbReference type="SAM" id="MobiDB-lite"/>
    </source>
</evidence>
<protein>
    <submittedName>
        <fullName evidence="2">Uncharacterized protein</fullName>
    </submittedName>
</protein>
<keyword evidence="3" id="KW-1185">Reference proteome</keyword>
<proteinExistence type="predicted"/>
<reference evidence="2" key="1">
    <citation type="submission" date="2016-01" db="EMBL/GenBank/DDBJ databases">
        <authorList>
            <person name="Regsiter A."/>
            <person name="william w."/>
        </authorList>
    </citation>
    <scope>NUCLEOTIDE SEQUENCE</scope>
    <source>
        <strain evidence="2">NCPPB 1641</strain>
    </source>
</reference>
<dbReference type="Proteomes" id="UP000192140">
    <property type="component" value="Unassembled WGS sequence"/>
</dbReference>
<feature type="region of interest" description="Disordered" evidence="1">
    <location>
        <begin position="1"/>
        <end position="20"/>
    </location>
</feature>
<accession>A0A1S7U8L2</accession>
<name>A0A1S7U8L2_9HYPH</name>